<evidence type="ECO:0000313" key="2">
    <source>
        <dbReference type="Proteomes" id="UP001519272"/>
    </source>
</evidence>
<sequence length="89" mass="10931">MLSIQINEDEVRNLCKERITKLIKEVEGEFVFWDRKELEKKTCMSWPFILKSFFYDKRFKKFKVGTKWLFPAKETREFLELWLSEQTNG</sequence>
<dbReference type="Proteomes" id="UP001519272">
    <property type="component" value="Unassembled WGS sequence"/>
</dbReference>
<protein>
    <recommendedName>
        <fullName evidence="3">Group-specific protein</fullName>
    </recommendedName>
</protein>
<comment type="caution">
    <text evidence="1">The sequence shown here is derived from an EMBL/GenBank/DDBJ whole genome shotgun (WGS) entry which is preliminary data.</text>
</comment>
<evidence type="ECO:0000313" key="1">
    <source>
        <dbReference type="EMBL" id="MBP1905685.1"/>
    </source>
</evidence>
<reference evidence="1 2" key="1">
    <citation type="submission" date="2021-03" db="EMBL/GenBank/DDBJ databases">
        <title>Genomic Encyclopedia of Type Strains, Phase IV (KMG-IV): sequencing the most valuable type-strain genomes for metagenomic binning, comparative biology and taxonomic classification.</title>
        <authorList>
            <person name="Goeker M."/>
        </authorList>
    </citation>
    <scope>NUCLEOTIDE SEQUENCE [LARGE SCALE GENOMIC DNA]</scope>
    <source>
        <strain evidence="1 2">DSM 14349</strain>
    </source>
</reference>
<keyword evidence="2" id="KW-1185">Reference proteome</keyword>
<name>A0ABS4FSZ3_9BACL</name>
<organism evidence="1 2">
    <name type="scientific">Paenibacillus turicensis</name>
    <dbReference type="NCBI Taxonomy" id="160487"/>
    <lineage>
        <taxon>Bacteria</taxon>
        <taxon>Bacillati</taxon>
        <taxon>Bacillota</taxon>
        <taxon>Bacilli</taxon>
        <taxon>Bacillales</taxon>
        <taxon>Paenibacillaceae</taxon>
        <taxon>Paenibacillus</taxon>
    </lineage>
</organism>
<gene>
    <name evidence="1" type="ORF">J2Z32_002333</name>
</gene>
<evidence type="ECO:0008006" key="3">
    <source>
        <dbReference type="Google" id="ProtNLM"/>
    </source>
</evidence>
<dbReference type="RefSeq" id="WP_210089310.1">
    <property type="nucleotide sequence ID" value="NZ_JAGGKG010000010.1"/>
</dbReference>
<dbReference type="EMBL" id="JAGGKG010000010">
    <property type="protein sequence ID" value="MBP1905685.1"/>
    <property type="molecule type" value="Genomic_DNA"/>
</dbReference>
<proteinExistence type="predicted"/>
<accession>A0ABS4FSZ3</accession>